<proteinExistence type="predicted"/>
<sequence>MEKWEKSMKEFSNPETPQSVEDRLMTTFEKLPKKRKRPKMINGLIAAVLGLSIISGATFMSPALASTLKSMPFMDSLFELFGDEGVQHADKEGLGTEIYEVFEYDDKRVTFTNYIYDGNRFALEFKLDPYDTILPEEKRPYNAFPHAFYINDTFLNVPSINIRSVKMADGSYTGVMTFSPSIDLPEEFTFGMKDFPKSDDWFGQINIKHNTKNTNIVLDKFKKYGDIEITYQALSFTPLSTALMLDFKNESKMYNKLFDQNKNINFFVLDDEGKILDLLNISSHGPNNSEMNFDYKGILEPLDNPPRSITIKPYLTRINDTGFEAKEYQSNWKGAPATIATADDWKLEVSNVQRNNNDLQLTLKALGDVPYRNLTVKFEDDKGKDYWSEPIYEKIIDNKYEIQLVFKDVPQDENLDIFTKIYEKPQFIEELEIEIPVEE</sequence>
<dbReference type="InterPro" id="IPR025436">
    <property type="entry name" value="DUF4179"/>
</dbReference>
<dbReference type="Pfam" id="PF13786">
    <property type="entry name" value="DUF4179"/>
    <property type="match status" value="1"/>
</dbReference>
<reference evidence="4 5" key="1">
    <citation type="submission" date="2016-10" db="EMBL/GenBank/DDBJ databases">
        <authorList>
            <person name="Varghese N."/>
            <person name="Submissions S."/>
        </authorList>
    </citation>
    <scope>NUCLEOTIDE SEQUENCE [LARGE SCALE GENOMIC DNA]</scope>
    <source>
        <strain evidence="4 5">CGMCC 1.7734</strain>
    </source>
</reference>
<gene>
    <name evidence="4" type="ORF">SAMN05216232_0324</name>
</gene>
<evidence type="ECO:0000259" key="2">
    <source>
        <dbReference type="Pfam" id="PF13786"/>
    </source>
</evidence>
<dbReference type="InterPro" id="IPR040680">
    <property type="entry name" value="DUF5643"/>
</dbReference>
<evidence type="ECO:0008006" key="6">
    <source>
        <dbReference type="Google" id="ProtNLM"/>
    </source>
</evidence>
<comment type="caution">
    <text evidence="4">The sequence shown here is derived from an EMBL/GenBank/DDBJ whole genome shotgun (WGS) entry which is preliminary data.</text>
</comment>
<evidence type="ECO:0000313" key="4">
    <source>
        <dbReference type="EMBL" id="SEP60565.1"/>
    </source>
</evidence>
<dbReference type="Gene3D" id="2.60.40.1640">
    <property type="entry name" value="Conserved domain protein"/>
    <property type="match status" value="1"/>
</dbReference>
<dbReference type="RefSeq" id="WP_092501726.1">
    <property type="nucleotide sequence ID" value="NZ_FOEH01000001.1"/>
</dbReference>
<dbReference type="Gene3D" id="2.60.40.1630">
    <property type="entry name" value="bacillus anthracis domain"/>
    <property type="match status" value="1"/>
</dbReference>
<keyword evidence="1" id="KW-1133">Transmembrane helix</keyword>
<dbReference type="EMBL" id="FOEH01000001">
    <property type="protein sequence ID" value="SEP60565.1"/>
    <property type="molecule type" value="Genomic_DNA"/>
</dbReference>
<name>A0A1H8Z806_9BACI</name>
<evidence type="ECO:0000256" key="1">
    <source>
        <dbReference type="SAM" id="Phobius"/>
    </source>
</evidence>
<accession>A0A1H8Z806</accession>
<feature type="domain" description="DUF4179" evidence="2">
    <location>
        <begin position="36"/>
        <end position="126"/>
    </location>
</feature>
<evidence type="ECO:0000313" key="5">
    <source>
        <dbReference type="Proteomes" id="UP000198733"/>
    </source>
</evidence>
<organism evidence="4 5">
    <name type="scientific">Virgibacillus subterraneus</name>
    <dbReference type="NCBI Taxonomy" id="621109"/>
    <lineage>
        <taxon>Bacteria</taxon>
        <taxon>Bacillati</taxon>
        <taxon>Bacillota</taxon>
        <taxon>Bacilli</taxon>
        <taxon>Bacillales</taxon>
        <taxon>Bacillaceae</taxon>
        <taxon>Virgibacillus</taxon>
    </lineage>
</organism>
<keyword evidence="5" id="KW-1185">Reference proteome</keyword>
<keyword evidence="1" id="KW-0812">Transmembrane</keyword>
<feature type="transmembrane region" description="Helical" evidence="1">
    <location>
        <begin position="40"/>
        <end position="64"/>
    </location>
</feature>
<feature type="domain" description="DUF5643" evidence="3">
    <location>
        <begin position="214"/>
        <end position="324"/>
    </location>
</feature>
<protein>
    <recommendedName>
        <fullName evidence="6">DUF4179 domain-containing protein</fullName>
    </recommendedName>
</protein>
<evidence type="ECO:0000259" key="3">
    <source>
        <dbReference type="Pfam" id="PF18705"/>
    </source>
</evidence>
<keyword evidence="1" id="KW-0472">Membrane</keyword>
<dbReference type="Pfam" id="PF18705">
    <property type="entry name" value="DUF5643"/>
    <property type="match status" value="1"/>
</dbReference>
<dbReference type="Proteomes" id="UP000198733">
    <property type="component" value="Unassembled WGS sequence"/>
</dbReference>